<sequence>MPTSTYTITLQSHPNSPYSFGDKTFSFASGEYRIIKLGGNDSGLRPTSSGNGCFPAPLPDILSELTFYKSEFWFRDISPKSDRFGSLLNRYPVRQVRQADSQFVLASGDRLEFGYFGKPVGSRSDLDFLCEVICIVHIDETAVISTVIPTLHPDHSSSLASSDAIELDPKDAMFSKPSHSTSVYAPLPTISHASIPSSSSTVSPTSASDSTATSPRATRASAPKGTRWSGVCHSADDVRTQTSAVALTQPGGQLQRNARGATNTAGDGNRALTPISTTLLPSEPLPTFSYSQFVTSFRRQHPGSVEAARASGTIISPSQSSASTAQVADKHGLATADLALQRVASAWTDARRWVDSVARERSLEHALRRIYDAWQEARRSSGPPSPSTLVPSSSATSTMKHPCPDPDPLQDSRTPTSSSGFSSVDLNLTSATSVGKHLQTSDAVVPALLETPCFYSPSSPLYGSSLYQLDGDRSGRIHVTGSLDLHQIVVTAVIFIFVVLGSLILLQHLTLHAFARCQT</sequence>
<name>A0A8T8SEE0_9BASI</name>
<reference evidence="3" key="2">
    <citation type="journal article" date="2019" name="IMA Fungus">
        <title>Genome sequencing and comparison of five Tilletia species to identify candidate genes for the detection of regulated species infecting wheat.</title>
        <authorList>
            <person name="Nguyen H.D.T."/>
            <person name="Sultana T."/>
            <person name="Kesanakurti P."/>
            <person name="Hambleton S."/>
        </authorList>
    </citation>
    <scope>NUCLEOTIDE SEQUENCE</scope>
    <source>
        <strain evidence="3">DAOMC 238032</strain>
    </source>
</reference>
<keyword evidence="2" id="KW-0812">Transmembrane</keyword>
<protein>
    <submittedName>
        <fullName evidence="3">Uncharacterized protein</fullName>
    </submittedName>
</protein>
<gene>
    <name evidence="3" type="ORF">A4X03_0g8901</name>
</gene>
<accession>A0A8T8SEE0</accession>
<evidence type="ECO:0000256" key="1">
    <source>
        <dbReference type="SAM" id="MobiDB-lite"/>
    </source>
</evidence>
<reference evidence="3" key="1">
    <citation type="submission" date="2016-04" db="EMBL/GenBank/DDBJ databases">
        <authorList>
            <person name="Nguyen H.D."/>
            <person name="Kesanakurti P."/>
            <person name="Cullis J."/>
            <person name="Levesque C.A."/>
            <person name="Hambleton S."/>
        </authorList>
    </citation>
    <scope>NUCLEOTIDE SEQUENCE</scope>
    <source>
        <strain evidence="3">DAOMC 238032</strain>
    </source>
</reference>
<dbReference type="Proteomes" id="UP000077671">
    <property type="component" value="Unassembled WGS sequence"/>
</dbReference>
<evidence type="ECO:0000256" key="2">
    <source>
        <dbReference type="SAM" id="Phobius"/>
    </source>
</evidence>
<comment type="caution">
    <text evidence="3">The sequence shown here is derived from an EMBL/GenBank/DDBJ whole genome shotgun (WGS) entry which is preliminary data.</text>
</comment>
<keyword evidence="2" id="KW-0472">Membrane</keyword>
<feature type="compositionally biased region" description="Low complexity" evidence="1">
    <location>
        <begin position="194"/>
        <end position="223"/>
    </location>
</feature>
<feature type="transmembrane region" description="Helical" evidence="2">
    <location>
        <begin position="485"/>
        <end position="506"/>
    </location>
</feature>
<evidence type="ECO:0000313" key="4">
    <source>
        <dbReference type="Proteomes" id="UP000077671"/>
    </source>
</evidence>
<feature type="compositionally biased region" description="Low complexity" evidence="1">
    <location>
        <begin position="387"/>
        <end position="398"/>
    </location>
</feature>
<feature type="region of interest" description="Disordered" evidence="1">
    <location>
        <begin position="376"/>
        <end position="421"/>
    </location>
</feature>
<proteinExistence type="predicted"/>
<organism evidence="3 4">
    <name type="scientific">Tilletia caries</name>
    <name type="common">wheat bunt fungus</name>
    <dbReference type="NCBI Taxonomy" id="13290"/>
    <lineage>
        <taxon>Eukaryota</taxon>
        <taxon>Fungi</taxon>
        <taxon>Dikarya</taxon>
        <taxon>Basidiomycota</taxon>
        <taxon>Ustilaginomycotina</taxon>
        <taxon>Exobasidiomycetes</taxon>
        <taxon>Tilletiales</taxon>
        <taxon>Tilletiaceae</taxon>
        <taxon>Tilletia</taxon>
    </lineage>
</organism>
<feature type="compositionally biased region" description="Low complexity" evidence="1">
    <location>
        <begin position="412"/>
        <end position="421"/>
    </location>
</feature>
<evidence type="ECO:0000313" key="3">
    <source>
        <dbReference type="EMBL" id="KAE8238222.1"/>
    </source>
</evidence>
<feature type="region of interest" description="Disordered" evidence="1">
    <location>
        <begin position="194"/>
        <end position="231"/>
    </location>
</feature>
<keyword evidence="2" id="KW-1133">Transmembrane helix</keyword>
<dbReference type="EMBL" id="LWDD02003039">
    <property type="protein sequence ID" value="KAE8238222.1"/>
    <property type="molecule type" value="Genomic_DNA"/>
</dbReference>
<dbReference type="AlphaFoldDB" id="A0A8T8SEE0"/>